<evidence type="ECO:0000256" key="7">
    <source>
        <dbReference type="ARBA" id="ARBA00022989"/>
    </source>
</evidence>
<feature type="domain" description="RCK C-terminal" evidence="10">
    <location>
        <begin position="71"/>
        <end position="150"/>
    </location>
</feature>
<dbReference type="Gene3D" id="3.30.70.1450">
    <property type="entry name" value="Regulator of K+ conductance, C-terminal domain"/>
    <property type="match status" value="1"/>
</dbReference>
<dbReference type="PANTHER" id="PTHR30445:SF3">
    <property type="entry name" value="TRANSPORT PROTEIN YIDE-RELATED"/>
    <property type="match status" value="1"/>
</dbReference>
<evidence type="ECO:0000256" key="2">
    <source>
        <dbReference type="ARBA" id="ARBA00009854"/>
    </source>
</evidence>
<evidence type="ECO:0000256" key="9">
    <source>
        <dbReference type="SAM" id="Phobius"/>
    </source>
</evidence>
<feature type="non-terminal residue" evidence="11">
    <location>
        <position position="1"/>
    </location>
</feature>
<keyword evidence="8 9" id="KW-0472">Membrane</keyword>
<dbReference type="Pfam" id="PF06826">
    <property type="entry name" value="Asp-Al_Ex"/>
    <property type="match status" value="1"/>
</dbReference>
<dbReference type="InterPro" id="IPR050144">
    <property type="entry name" value="AAE_transporter"/>
</dbReference>
<dbReference type="GO" id="GO:0008324">
    <property type="term" value="F:monoatomic cation transmembrane transporter activity"/>
    <property type="evidence" value="ECO:0007669"/>
    <property type="project" value="InterPro"/>
</dbReference>
<keyword evidence="7 9" id="KW-1133">Transmembrane helix</keyword>
<dbReference type="InterPro" id="IPR036721">
    <property type="entry name" value="RCK_C_sf"/>
</dbReference>
<evidence type="ECO:0000256" key="6">
    <source>
        <dbReference type="ARBA" id="ARBA00022737"/>
    </source>
</evidence>
<evidence type="ECO:0000259" key="10">
    <source>
        <dbReference type="PROSITE" id="PS51202"/>
    </source>
</evidence>
<evidence type="ECO:0000256" key="4">
    <source>
        <dbReference type="ARBA" id="ARBA00022475"/>
    </source>
</evidence>
<dbReference type="InterPro" id="IPR006037">
    <property type="entry name" value="RCK_C"/>
</dbReference>
<gene>
    <name evidence="11" type="ORF">J2R62_18400</name>
</gene>
<comment type="subcellular location">
    <subcellularLocation>
        <location evidence="1">Cell membrane</location>
        <topology evidence="1">Multi-pass membrane protein</topology>
    </subcellularLocation>
</comment>
<keyword evidence="3" id="KW-0813">Transport</keyword>
<dbReference type="PANTHER" id="PTHR30445">
    <property type="entry name" value="K(+)_H(+) ANTIPORTER SUBUNIT KHTT"/>
    <property type="match status" value="1"/>
</dbReference>
<dbReference type="EMBL" id="JAFNAA010000296">
    <property type="protein sequence ID" value="MBO1110090.1"/>
    <property type="molecule type" value="Genomic_DNA"/>
</dbReference>
<evidence type="ECO:0000256" key="3">
    <source>
        <dbReference type="ARBA" id="ARBA00022448"/>
    </source>
</evidence>
<dbReference type="Proteomes" id="UP000664658">
    <property type="component" value="Unassembled WGS sequence"/>
</dbReference>
<protein>
    <submittedName>
        <fullName evidence="11">Transporter</fullName>
    </submittedName>
</protein>
<keyword evidence="5 9" id="KW-0812">Transmembrane</keyword>
<sequence length="150" mass="16238">GSFSGAVTNMPSLGAGQQILSELGAAPNVTTMRGMGYAIAYPFGICGILLTMWLVRVFFRIKIEKEAQDFENQTNMVHESLSTMNVAVRNGNLNGLMLRDSPSLDSETVVCSRLKRGDQLLVPKPTTAVQMGDLLHLVGERAALNSVRLV</sequence>
<dbReference type="InterPro" id="IPR006512">
    <property type="entry name" value="YidE_YbjL"/>
</dbReference>
<dbReference type="AlphaFoldDB" id="A0A8I1WCA6"/>
<reference evidence="11" key="1">
    <citation type="submission" date="2021-03" db="EMBL/GenBank/DDBJ databases">
        <title>Plesiomonas shigelloides zfcc0051, isolated from zebrafish feces.</title>
        <authorList>
            <person name="Vanderhoek Z."/>
            <person name="Gaulke C."/>
        </authorList>
    </citation>
    <scope>NUCLEOTIDE SEQUENCE</scope>
    <source>
        <strain evidence="11">Zfcc0051</strain>
    </source>
</reference>
<evidence type="ECO:0000256" key="8">
    <source>
        <dbReference type="ARBA" id="ARBA00023136"/>
    </source>
</evidence>
<keyword evidence="4" id="KW-1003">Cell membrane</keyword>
<evidence type="ECO:0000313" key="12">
    <source>
        <dbReference type="Proteomes" id="UP000664658"/>
    </source>
</evidence>
<dbReference type="PROSITE" id="PS51202">
    <property type="entry name" value="RCK_C"/>
    <property type="match status" value="1"/>
</dbReference>
<dbReference type="GO" id="GO:0006813">
    <property type="term" value="P:potassium ion transport"/>
    <property type="evidence" value="ECO:0007669"/>
    <property type="project" value="InterPro"/>
</dbReference>
<keyword evidence="6" id="KW-0677">Repeat</keyword>
<name>A0A8I1WCA6_PLESH</name>
<evidence type="ECO:0000256" key="1">
    <source>
        <dbReference type="ARBA" id="ARBA00004651"/>
    </source>
</evidence>
<feature type="transmembrane region" description="Helical" evidence="9">
    <location>
        <begin position="39"/>
        <end position="59"/>
    </location>
</feature>
<organism evidence="11 12">
    <name type="scientific">Plesiomonas shigelloides</name>
    <name type="common">Aeromonas shigelloides</name>
    <dbReference type="NCBI Taxonomy" id="703"/>
    <lineage>
        <taxon>Bacteria</taxon>
        <taxon>Pseudomonadati</taxon>
        <taxon>Pseudomonadota</taxon>
        <taxon>Gammaproteobacteria</taxon>
        <taxon>Enterobacterales</taxon>
        <taxon>Enterobacteriaceae</taxon>
        <taxon>Plesiomonas</taxon>
    </lineage>
</organism>
<dbReference type="GO" id="GO:0005886">
    <property type="term" value="C:plasma membrane"/>
    <property type="evidence" value="ECO:0007669"/>
    <property type="project" value="UniProtKB-SubCell"/>
</dbReference>
<dbReference type="SUPFAM" id="SSF116726">
    <property type="entry name" value="TrkA C-terminal domain-like"/>
    <property type="match status" value="1"/>
</dbReference>
<accession>A0A8I1WCA6</accession>
<evidence type="ECO:0000313" key="11">
    <source>
        <dbReference type="EMBL" id="MBO1110090.1"/>
    </source>
</evidence>
<comment type="caution">
    <text evidence="11">The sequence shown here is derived from an EMBL/GenBank/DDBJ whole genome shotgun (WGS) entry which is preliminary data.</text>
</comment>
<feature type="non-terminal residue" evidence="11">
    <location>
        <position position="150"/>
    </location>
</feature>
<evidence type="ECO:0000256" key="5">
    <source>
        <dbReference type="ARBA" id="ARBA00022692"/>
    </source>
</evidence>
<comment type="similarity">
    <text evidence="2">Belongs to the AAE transporter (TC 2.A.81) family.</text>
</comment>
<proteinExistence type="inferred from homology"/>